<feature type="compositionally biased region" description="Pro residues" evidence="6">
    <location>
        <begin position="182"/>
        <end position="191"/>
    </location>
</feature>
<keyword evidence="9" id="KW-1185">Reference proteome</keyword>
<keyword evidence="2" id="KW-0479">Metal-binding</keyword>
<proteinExistence type="inferred from homology"/>
<keyword evidence="1" id="KW-0488">Methylation</keyword>
<evidence type="ECO:0000256" key="1">
    <source>
        <dbReference type="ARBA" id="ARBA00022481"/>
    </source>
</evidence>
<keyword evidence="3" id="KW-0449">Lipoprotein</keyword>
<name>A0A2P6QG12_ROSCH</name>
<dbReference type="Proteomes" id="UP000238479">
    <property type="component" value="Chromosome 5"/>
</dbReference>
<evidence type="ECO:0000313" key="9">
    <source>
        <dbReference type="Proteomes" id="UP000238479"/>
    </source>
</evidence>
<gene>
    <name evidence="8" type="ORF">RchiOBHm_Chr5g0053851</name>
</gene>
<evidence type="ECO:0000256" key="5">
    <source>
        <dbReference type="ARBA" id="ARBA00024045"/>
    </source>
</evidence>
<sequence>MDSSSAKMVRRLEYLISGFIENQSGASILASLSGSNHEGIERLQYELSYQMWNQIHSDDFVLLQTCVMNANMDCEKCRLKVYEVVINVYGAYSIDIDAEQSMVKVSGKVNPKIILQVLGGKHAKVKSVKFDSEEPSMGGGYPPPPPPLLPPYGMGLGPHPYSYPNGGPYDYPMMMPPLLMLPPSPPPPPPSVAAQPQQKPTLLLEAPPQNSGATAQPQNSGTSAPPTTNVAEEAVIPSDKKSKRCGIVKNCSIM</sequence>
<dbReference type="InterPro" id="IPR006121">
    <property type="entry name" value="HMA_dom"/>
</dbReference>
<dbReference type="Gene3D" id="3.30.70.100">
    <property type="match status" value="1"/>
</dbReference>
<feature type="compositionally biased region" description="Polar residues" evidence="6">
    <location>
        <begin position="208"/>
        <end position="230"/>
    </location>
</feature>
<dbReference type="SUPFAM" id="SSF55008">
    <property type="entry name" value="HMA, heavy metal-associated domain"/>
    <property type="match status" value="1"/>
</dbReference>
<evidence type="ECO:0000259" key="7">
    <source>
        <dbReference type="Pfam" id="PF00403"/>
    </source>
</evidence>
<dbReference type="AlphaFoldDB" id="A0A2P6QG12"/>
<keyword evidence="4" id="KW-0636">Prenylation</keyword>
<protein>
    <submittedName>
        <fullName evidence="8">Putative heavy metal-associated domain, HMA</fullName>
    </submittedName>
</protein>
<dbReference type="Pfam" id="PF00403">
    <property type="entry name" value="HMA"/>
    <property type="match status" value="1"/>
</dbReference>
<dbReference type="InterPro" id="IPR036163">
    <property type="entry name" value="HMA_dom_sf"/>
</dbReference>
<evidence type="ECO:0000256" key="2">
    <source>
        <dbReference type="ARBA" id="ARBA00022723"/>
    </source>
</evidence>
<accession>A0A2P6QG12</accession>
<evidence type="ECO:0000256" key="3">
    <source>
        <dbReference type="ARBA" id="ARBA00023288"/>
    </source>
</evidence>
<evidence type="ECO:0000256" key="6">
    <source>
        <dbReference type="SAM" id="MobiDB-lite"/>
    </source>
</evidence>
<reference evidence="8 9" key="1">
    <citation type="journal article" date="2018" name="Nat. Genet.">
        <title>The Rosa genome provides new insights in the design of modern roses.</title>
        <authorList>
            <person name="Bendahmane M."/>
        </authorList>
    </citation>
    <scope>NUCLEOTIDE SEQUENCE [LARGE SCALE GENOMIC DNA]</scope>
    <source>
        <strain evidence="9">cv. Old Blush</strain>
    </source>
</reference>
<comment type="similarity">
    <text evidence="5">Belongs to the HIPP family.</text>
</comment>
<dbReference type="Gramene" id="PRQ33110">
    <property type="protein sequence ID" value="PRQ33110"/>
    <property type="gene ID" value="RchiOBHm_Chr5g0053851"/>
</dbReference>
<feature type="domain" description="HMA" evidence="7">
    <location>
        <begin position="70"/>
        <end position="113"/>
    </location>
</feature>
<comment type="caution">
    <text evidence="8">The sequence shown here is derived from an EMBL/GenBank/DDBJ whole genome shotgun (WGS) entry which is preliminary data.</text>
</comment>
<organism evidence="8 9">
    <name type="scientific">Rosa chinensis</name>
    <name type="common">China rose</name>
    <dbReference type="NCBI Taxonomy" id="74649"/>
    <lineage>
        <taxon>Eukaryota</taxon>
        <taxon>Viridiplantae</taxon>
        <taxon>Streptophyta</taxon>
        <taxon>Embryophyta</taxon>
        <taxon>Tracheophyta</taxon>
        <taxon>Spermatophyta</taxon>
        <taxon>Magnoliopsida</taxon>
        <taxon>eudicotyledons</taxon>
        <taxon>Gunneridae</taxon>
        <taxon>Pentapetalae</taxon>
        <taxon>rosids</taxon>
        <taxon>fabids</taxon>
        <taxon>Rosales</taxon>
        <taxon>Rosaceae</taxon>
        <taxon>Rosoideae</taxon>
        <taxon>Rosoideae incertae sedis</taxon>
        <taxon>Rosa</taxon>
    </lineage>
</organism>
<dbReference type="PANTHER" id="PTHR45868:SF53">
    <property type="entry name" value="HYDROXYPROLINE-RICH GLYCOPROTEIN FAMILY PROTEIN"/>
    <property type="match status" value="1"/>
</dbReference>
<dbReference type="GO" id="GO:0046872">
    <property type="term" value="F:metal ion binding"/>
    <property type="evidence" value="ECO:0007669"/>
    <property type="project" value="UniProtKB-KW"/>
</dbReference>
<evidence type="ECO:0000256" key="4">
    <source>
        <dbReference type="ARBA" id="ARBA00023289"/>
    </source>
</evidence>
<dbReference type="EMBL" id="PDCK01000043">
    <property type="protein sequence ID" value="PRQ33110.1"/>
    <property type="molecule type" value="Genomic_DNA"/>
</dbReference>
<feature type="region of interest" description="Disordered" evidence="6">
    <location>
        <begin position="182"/>
        <end position="242"/>
    </location>
</feature>
<dbReference type="PANTHER" id="PTHR45868">
    <property type="entry name" value="HEAVY METAL-ASSOCIATED ISOPRENYLATED PLANT PROTEIN 33-RELATED"/>
    <property type="match status" value="1"/>
</dbReference>
<evidence type="ECO:0000313" key="8">
    <source>
        <dbReference type="EMBL" id="PRQ33110.1"/>
    </source>
</evidence>